<gene>
    <name evidence="1" type="ORF">KIF53_19395</name>
</gene>
<evidence type="ECO:0008006" key="3">
    <source>
        <dbReference type="Google" id="ProtNLM"/>
    </source>
</evidence>
<evidence type="ECO:0000313" key="2">
    <source>
        <dbReference type="Proteomes" id="UP000711178"/>
    </source>
</evidence>
<dbReference type="PANTHER" id="PTHR37816:SF1">
    <property type="entry name" value="TOXIN"/>
    <property type="match status" value="1"/>
</dbReference>
<name>A0ABS7FI87_9NEIS</name>
<keyword evidence="2" id="KW-1185">Reference proteome</keyword>
<dbReference type="Proteomes" id="UP000711178">
    <property type="component" value="Unassembled WGS sequence"/>
</dbReference>
<evidence type="ECO:0000313" key="1">
    <source>
        <dbReference type="EMBL" id="MBW8289806.1"/>
    </source>
</evidence>
<dbReference type="InterPro" id="IPR052922">
    <property type="entry name" value="Cytidylate_Kinase-2"/>
</dbReference>
<proteinExistence type="predicted"/>
<organism evidence="1 2">
    <name type="scientific">Chromobacterium subtsugae</name>
    <dbReference type="NCBI Taxonomy" id="251747"/>
    <lineage>
        <taxon>Bacteria</taxon>
        <taxon>Pseudomonadati</taxon>
        <taxon>Pseudomonadota</taxon>
        <taxon>Betaproteobacteria</taxon>
        <taxon>Neisseriales</taxon>
        <taxon>Chromobacteriaceae</taxon>
        <taxon>Chromobacterium</taxon>
    </lineage>
</organism>
<dbReference type="EMBL" id="JAHDTB010000024">
    <property type="protein sequence ID" value="MBW8289806.1"/>
    <property type="molecule type" value="Genomic_DNA"/>
</dbReference>
<dbReference type="RefSeq" id="WP_220154021.1">
    <property type="nucleotide sequence ID" value="NZ_JAHDTB010000024.1"/>
</dbReference>
<dbReference type="Gene3D" id="3.40.50.300">
    <property type="entry name" value="P-loop containing nucleotide triphosphate hydrolases"/>
    <property type="match status" value="1"/>
</dbReference>
<comment type="caution">
    <text evidence="1">The sequence shown here is derived from an EMBL/GenBank/DDBJ whole genome shotgun (WGS) entry which is preliminary data.</text>
</comment>
<dbReference type="InterPro" id="IPR027417">
    <property type="entry name" value="P-loop_NTPase"/>
</dbReference>
<dbReference type="PANTHER" id="PTHR37816">
    <property type="entry name" value="YALI0E33011P"/>
    <property type="match status" value="1"/>
</dbReference>
<feature type="non-terminal residue" evidence="1">
    <location>
        <position position="1"/>
    </location>
</feature>
<sequence>PTPSPAMTDARRILIVGCSCSGKTTFAGKLSRATGIPAADLDPLYWGPGWTPRPAETFLQSVRHAADQPNWIISGNYSAARHLLWTRATDIIWLDYDFPLVFFRAIRRTLGRCISRRELWNGNRESFRQSFLSRDSILRWVASSHGRLRADFGRAKAQADYPQLRWRHFRSPAEAERFLRQAAV</sequence>
<reference evidence="1 2" key="1">
    <citation type="submission" date="2021-05" db="EMBL/GenBank/DDBJ databases">
        <title>Draft Whole Genome Sequencing Of Biosensor Chromobacterium violaceum Strain CV026 Reveals A Regulatory RNA In Chromobacterium violaceum Phenotype Regulatory Network.</title>
        <authorList>
            <person name="Hong K.W."/>
            <person name="Chan K.G."/>
            <person name="Chang C.-Y."/>
        </authorList>
    </citation>
    <scope>NUCLEOTIDE SEQUENCE [LARGE SCALE GENOMIC DNA]</scope>
    <source>
        <strain evidence="1 2">ATCC 31532</strain>
    </source>
</reference>
<accession>A0ABS7FI87</accession>
<dbReference type="SUPFAM" id="SSF52540">
    <property type="entry name" value="P-loop containing nucleoside triphosphate hydrolases"/>
    <property type="match status" value="1"/>
</dbReference>
<protein>
    <recommendedName>
        <fullName evidence="3">Adenylate kinase</fullName>
    </recommendedName>
</protein>